<dbReference type="EMBL" id="GBXM01088838">
    <property type="protein sequence ID" value="JAH19739.1"/>
    <property type="molecule type" value="Transcribed_RNA"/>
</dbReference>
<protein>
    <submittedName>
        <fullName evidence="1">Uncharacterized protein</fullName>
    </submittedName>
</protein>
<reference evidence="1" key="2">
    <citation type="journal article" date="2015" name="Fish Shellfish Immunol.">
        <title>Early steps in the European eel (Anguilla anguilla)-Vibrio vulnificus interaction in the gills: Role of the RtxA13 toxin.</title>
        <authorList>
            <person name="Callol A."/>
            <person name="Pajuelo D."/>
            <person name="Ebbesson L."/>
            <person name="Teles M."/>
            <person name="MacKenzie S."/>
            <person name="Amaro C."/>
        </authorList>
    </citation>
    <scope>NUCLEOTIDE SEQUENCE</scope>
</reference>
<name>A0A0E9QSE7_ANGAN</name>
<proteinExistence type="predicted"/>
<dbReference type="AlphaFoldDB" id="A0A0E9QSE7"/>
<accession>A0A0E9QSE7</accession>
<organism evidence="1">
    <name type="scientific">Anguilla anguilla</name>
    <name type="common">European freshwater eel</name>
    <name type="synonym">Muraena anguilla</name>
    <dbReference type="NCBI Taxonomy" id="7936"/>
    <lineage>
        <taxon>Eukaryota</taxon>
        <taxon>Metazoa</taxon>
        <taxon>Chordata</taxon>
        <taxon>Craniata</taxon>
        <taxon>Vertebrata</taxon>
        <taxon>Euteleostomi</taxon>
        <taxon>Actinopterygii</taxon>
        <taxon>Neopterygii</taxon>
        <taxon>Teleostei</taxon>
        <taxon>Anguilliformes</taxon>
        <taxon>Anguillidae</taxon>
        <taxon>Anguilla</taxon>
    </lineage>
</organism>
<reference evidence="1" key="1">
    <citation type="submission" date="2014-11" db="EMBL/GenBank/DDBJ databases">
        <authorList>
            <person name="Amaro Gonzalez C."/>
        </authorList>
    </citation>
    <scope>NUCLEOTIDE SEQUENCE</scope>
</reference>
<evidence type="ECO:0000313" key="1">
    <source>
        <dbReference type="EMBL" id="JAH19739.1"/>
    </source>
</evidence>
<sequence>MHSSFCVVLLDVVQLLKLNKEINK</sequence>